<reference evidence="1" key="2">
    <citation type="submission" date="2021-10" db="EMBL/GenBank/DDBJ databases">
        <authorList>
            <person name="Piombo E."/>
        </authorList>
    </citation>
    <scope>NUCLEOTIDE SEQUENCE</scope>
</reference>
<reference evidence="1" key="1">
    <citation type="submission" date="2020-04" db="EMBL/GenBank/DDBJ databases">
        <authorList>
            <person name="Broberg M."/>
        </authorList>
    </citation>
    <scope>NUCLEOTIDE SEQUENCE</scope>
</reference>
<protein>
    <submittedName>
        <fullName evidence="1">Uncharacterized protein</fullName>
    </submittedName>
</protein>
<gene>
    <name evidence="1" type="ORF">CRV2_00009154</name>
</gene>
<organism evidence="1 2">
    <name type="scientific">Clonostachys rosea f. rosea IK726</name>
    <dbReference type="NCBI Taxonomy" id="1349383"/>
    <lineage>
        <taxon>Eukaryota</taxon>
        <taxon>Fungi</taxon>
        <taxon>Dikarya</taxon>
        <taxon>Ascomycota</taxon>
        <taxon>Pezizomycotina</taxon>
        <taxon>Sordariomycetes</taxon>
        <taxon>Hypocreomycetidae</taxon>
        <taxon>Hypocreales</taxon>
        <taxon>Bionectriaceae</taxon>
        <taxon>Clonostachys</taxon>
    </lineage>
</organism>
<dbReference type="Proteomes" id="UP000836387">
    <property type="component" value="Unassembled WGS sequence"/>
</dbReference>
<dbReference type="EMBL" id="CADEHS020000006">
    <property type="protein sequence ID" value="CAG9942223.1"/>
    <property type="molecule type" value="Genomic_DNA"/>
</dbReference>
<sequence length="173" mass="19040">MFRKARDLGTGFGCTVILVATFFFLTAGLYISQGPSFGASAHKMTVTHILLVSFKPSASQETIDATITLTREGGTQICKRIIAFKETCLSPDTGKPYVLATSGGINNNPEHSNVAIHHLQKRMTQGFIIEFQNAADRQYFLDVDPAHKAFVEHIDPNNNDFLTLDFTDGVYGH</sequence>
<proteinExistence type="predicted"/>
<evidence type="ECO:0000313" key="2">
    <source>
        <dbReference type="Proteomes" id="UP000836387"/>
    </source>
</evidence>
<accession>A0ACA9TMQ7</accession>
<keyword evidence="2" id="KW-1185">Reference proteome</keyword>
<comment type="caution">
    <text evidence="1">The sequence shown here is derived from an EMBL/GenBank/DDBJ whole genome shotgun (WGS) entry which is preliminary data.</text>
</comment>
<evidence type="ECO:0000313" key="1">
    <source>
        <dbReference type="EMBL" id="CAG9942223.1"/>
    </source>
</evidence>
<name>A0ACA9TMQ7_BIOOC</name>